<dbReference type="AlphaFoldDB" id="A3HRM2"/>
<keyword evidence="3" id="KW-0998">Cell outer membrane</keyword>
<keyword evidence="5" id="KW-1185">Reference proteome</keyword>
<dbReference type="PANTHER" id="PTHR40980">
    <property type="entry name" value="PLUG DOMAIN-CONTAINING PROTEIN"/>
    <property type="match status" value="1"/>
</dbReference>
<protein>
    <submittedName>
        <fullName evidence="4">TonB-dependent outer membrane protein</fullName>
    </submittedName>
</protein>
<comment type="caution">
    <text evidence="4">The sequence shown here is derived from an EMBL/GenBank/DDBJ whole genome shotgun (WGS) entry which is preliminary data.</text>
</comment>
<gene>
    <name evidence="4" type="ORF">ALPR1_09755</name>
</gene>
<evidence type="ECO:0000256" key="1">
    <source>
        <dbReference type="ARBA" id="ARBA00004442"/>
    </source>
</evidence>
<dbReference type="Proteomes" id="UP000003919">
    <property type="component" value="Unassembled WGS sequence"/>
</dbReference>
<dbReference type="PANTHER" id="PTHR40980:SF4">
    <property type="entry name" value="TONB-DEPENDENT RECEPTOR-LIKE BETA-BARREL DOMAIN-CONTAINING PROTEIN"/>
    <property type="match status" value="1"/>
</dbReference>
<organism evidence="4 5">
    <name type="scientific">Algoriphagus machipongonensis</name>
    <dbReference type="NCBI Taxonomy" id="388413"/>
    <lineage>
        <taxon>Bacteria</taxon>
        <taxon>Pseudomonadati</taxon>
        <taxon>Bacteroidota</taxon>
        <taxon>Cytophagia</taxon>
        <taxon>Cytophagales</taxon>
        <taxon>Cyclobacteriaceae</taxon>
        <taxon>Algoriphagus</taxon>
    </lineage>
</organism>
<dbReference type="STRING" id="388413.ALPR1_09755"/>
<evidence type="ECO:0000313" key="4">
    <source>
        <dbReference type="EMBL" id="EAZ82490.2"/>
    </source>
</evidence>
<comment type="subcellular location">
    <subcellularLocation>
        <location evidence="1">Cell outer membrane</location>
    </subcellularLocation>
</comment>
<dbReference type="EMBL" id="AAXU02000001">
    <property type="protein sequence ID" value="EAZ82490.2"/>
    <property type="molecule type" value="Genomic_DNA"/>
</dbReference>
<dbReference type="GO" id="GO:0009279">
    <property type="term" value="C:cell outer membrane"/>
    <property type="evidence" value="ECO:0007669"/>
    <property type="project" value="UniProtKB-SubCell"/>
</dbReference>
<sequence>MKNFGIYLNYTFTKSNTTGIEGRESEDLELSFENKRWVMRVSLNYASDYLDELGGEGFEDRFYDQQIFLDVNASYAITPKWRIFAEGNNLTNQPLRYYQGIQSRTMQSEYYNSRFNFGLKFDLFN</sequence>
<evidence type="ECO:0000256" key="3">
    <source>
        <dbReference type="ARBA" id="ARBA00023237"/>
    </source>
</evidence>
<evidence type="ECO:0000313" key="5">
    <source>
        <dbReference type="Proteomes" id="UP000003919"/>
    </source>
</evidence>
<dbReference type="HOGENOM" id="CLU_1987919_0_0_10"/>
<proteinExistence type="predicted"/>
<dbReference type="Gene3D" id="2.40.170.20">
    <property type="entry name" value="TonB-dependent receptor, beta-barrel domain"/>
    <property type="match status" value="1"/>
</dbReference>
<keyword evidence="2" id="KW-0472">Membrane</keyword>
<dbReference type="SUPFAM" id="SSF56935">
    <property type="entry name" value="Porins"/>
    <property type="match status" value="1"/>
</dbReference>
<reference evidence="4 5" key="1">
    <citation type="journal article" date="2011" name="J. Bacteriol.">
        <title>Complete genome sequence of Algoriphagus sp. PR1, bacterial prey of a colony-forming choanoflagellate.</title>
        <authorList>
            <person name="Alegado R.A."/>
            <person name="Ferriera S."/>
            <person name="Nusbaum C."/>
            <person name="Young S.K."/>
            <person name="Zeng Q."/>
            <person name="Imamovic A."/>
            <person name="Fairclough S.R."/>
            <person name="King N."/>
        </authorList>
    </citation>
    <scope>NUCLEOTIDE SEQUENCE [LARGE SCALE GENOMIC DNA]</scope>
    <source>
        <strain evidence="4 5">PR1</strain>
    </source>
</reference>
<evidence type="ECO:0000256" key="2">
    <source>
        <dbReference type="ARBA" id="ARBA00023136"/>
    </source>
</evidence>
<dbReference type="InterPro" id="IPR036942">
    <property type="entry name" value="Beta-barrel_TonB_sf"/>
</dbReference>
<name>A3HRM2_9BACT</name>
<accession>A3HRM2</accession>
<dbReference type="eggNOG" id="COG4771">
    <property type="taxonomic scope" value="Bacteria"/>
</dbReference>